<evidence type="ECO:0000259" key="4">
    <source>
        <dbReference type="Pfam" id="PF07532"/>
    </source>
</evidence>
<evidence type="ECO:0008006" key="7">
    <source>
        <dbReference type="Google" id="ProtNLM"/>
    </source>
</evidence>
<evidence type="ECO:0000256" key="1">
    <source>
        <dbReference type="ARBA" id="ARBA00007401"/>
    </source>
</evidence>
<dbReference type="InterPro" id="IPR013783">
    <property type="entry name" value="Ig-like_fold"/>
</dbReference>
<name>X1M5H2_9ZZZZ</name>
<feature type="domain" description="Glycoside hydrolase family 2" evidence="5">
    <location>
        <begin position="8"/>
        <end position="108"/>
    </location>
</feature>
<comment type="similarity">
    <text evidence="1">Belongs to the glycosyl hydrolase 2 family.</text>
</comment>
<feature type="domain" description="Bacterial Ig-like" evidence="4">
    <location>
        <begin position="125"/>
        <end position="181"/>
    </location>
</feature>
<dbReference type="AlphaFoldDB" id="X1M5H2"/>
<dbReference type="PANTHER" id="PTHR42732">
    <property type="entry name" value="BETA-GALACTOSIDASE"/>
    <property type="match status" value="1"/>
</dbReference>
<comment type="caution">
    <text evidence="6">The sequence shown here is derived from an EMBL/GenBank/DDBJ whole genome shotgun (WGS) entry which is preliminary data.</text>
</comment>
<protein>
    <recommendedName>
        <fullName evidence="7">Bacterial Ig-like domain-containing protein</fullName>
    </recommendedName>
</protein>
<dbReference type="Gene3D" id="2.60.40.10">
    <property type="entry name" value="Immunoglobulins"/>
    <property type="match status" value="1"/>
</dbReference>
<gene>
    <name evidence="6" type="ORF">S06H3_34006</name>
</gene>
<dbReference type="PANTHER" id="PTHR42732:SF1">
    <property type="entry name" value="BETA-MANNOSIDASE"/>
    <property type="match status" value="1"/>
</dbReference>
<dbReference type="GO" id="GO:0016798">
    <property type="term" value="F:hydrolase activity, acting on glycosyl bonds"/>
    <property type="evidence" value="ECO:0007669"/>
    <property type="project" value="UniProtKB-KW"/>
</dbReference>
<proteinExistence type="inferred from homology"/>
<reference evidence="6" key="1">
    <citation type="journal article" date="2014" name="Front. Microbiol.">
        <title>High frequency of phylogenetically diverse reductive dehalogenase-homologous genes in deep subseafloor sedimentary metagenomes.</title>
        <authorList>
            <person name="Kawai M."/>
            <person name="Futagami T."/>
            <person name="Toyoda A."/>
            <person name="Takaki Y."/>
            <person name="Nishi S."/>
            <person name="Hori S."/>
            <person name="Arai W."/>
            <person name="Tsubouchi T."/>
            <person name="Morono Y."/>
            <person name="Uchiyama I."/>
            <person name="Ito T."/>
            <person name="Fujiyama A."/>
            <person name="Inagaki F."/>
            <person name="Takami H."/>
        </authorList>
    </citation>
    <scope>NUCLEOTIDE SEQUENCE</scope>
    <source>
        <strain evidence="6">Expedition CK06-06</strain>
    </source>
</reference>
<sequence length="275" mass="29039">TAGAPYTIRLTPDNKVITADGKGLSFITVEVVDSNGIVVPNADNLINFVVTGGTLAGVDNGRQESSESYKAPYREAFNGKALAIVQSTETPGSITITATSSGLLPATTTVYSVLETGENELVALEPVYVRTMVGIYPLLPTTVQGIYADGTQQSLSVEWDKFEEDLNAECGIYTVKGRVAGESTQAEAIITVYDVGGIESYSTVVATGTAPAFPTTVRLVYNDGVDKFVPVMWDPIDPAQHASSGQFTVSGTVAETTVQAQANIRVTEDVITNQN</sequence>
<dbReference type="EMBL" id="BARV01020371">
    <property type="protein sequence ID" value="GAI26558.1"/>
    <property type="molecule type" value="Genomic_DNA"/>
</dbReference>
<evidence type="ECO:0000313" key="6">
    <source>
        <dbReference type="EMBL" id="GAI26558.1"/>
    </source>
</evidence>
<feature type="non-terminal residue" evidence="6">
    <location>
        <position position="1"/>
    </location>
</feature>
<evidence type="ECO:0000256" key="2">
    <source>
        <dbReference type="ARBA" id="ARBA00022801"/>
    </source>
</evidence>
<evidence type="ECO:0000259" key="5">
    <source>
        <dbReference type="Pfam" id="PF18565"/>
    </source>
</evidence>
<keyword evidence="3" id="KW-0326">Glycosidase</keyword>
<dbReference type="SUPFAM" id="SSF49373">
    <property type="entry name" value="Invasin/intimin cell-adhesion fragments"/>
    <property type="match status" value="1"/>
</dbReference>
<dbReference type="InterPro" id="IPR008964">
    <property type="entry name" value="Invasin/intimin_cell_adhesion"/>
</dbReference>
<feature type="non-terminal residue" evidence="6">
    <location>
        <position position="275"/>
    </location>
</feature>
<dbReference type="Pfam" id="PF07532">
    <property type="entry name" value="Big_4"/>
    <property type="match status" value="2"/>
</dbReference>
<keyword evidence="2" id="KW-0378">Hydrolase</keyword>
<dbReference type="InterPro" id="IPR040605">
    <property type="entry name" value="Glyco_hydro2_dom5"/>
</dbReference>
<feature type="domain" description="Bacterial Ig-like" evidence="4">
    <location>
        <begin position="200"/>
        <end position="254"/>
    </location>
</feature>
<accession>X1M5H2</accession>
<dbReference type="InterPro" id="IPR051913">
    <property type="entry name" value="GH2_Domain-Containing"/>
</dbReference>
<dbReference type="Pfam" id="PF18565">
    <property type="entry name" value="Glyco_hydro2_C5"/>
    <property type="match status" value="1"/>
</dbReference>
<dbReference type="InterPro" id="IPR011081">
    <property type="entry name" value="Big_4"/>
</dbReference>
<organism evidence="6">
    <name type="scientific">marine sediment metagenome</name>
    <dbReference type="NCBI Taxonomy" id="412755"/>
    <lineage>
        <taxon>unclassified sequences</taxon>
        <taxon>metagenomes</taxon>
        <taxon>ecological metagenomes</taxon>
    </lineage>
</organism>
<evidence type="ECO:0000256" key="3">
    <source>
        <dbReference type="ARBA" id="ARBA00023295"/>
    </source>
</evidence>